<name>A0ABZ1JQW5_9ACTN</name>
<feature type="transmembrane region" description="Helical" evidence="1">
    <location>
        <begin position="137"/>
        <end position="156"/>
    </location>
</feature>
<protein>
    <submittedName>
        <fullName evidence="2">DUF998 domain-containing protein</fullName>
    </submittedName>
</protein>
<dbReference type="RefSeq" id="WP_328938718.1">
    <property type="nucleotide sequence ID" value="NZ_CP108133.1"/>
</dbReference>
<dbReference type="Pfam" id="PF06197">
    <property type="entry name" value="DUF998"/>
    <property type="match status" value="1"/>
</dbReference>
<proteinExistence type="predicted"/>
<dbReference type="Proteomes" id="UP001432166">
    <property type="component" value="Chromosome"/>
</dbReference>
<evidence type="ECO:0000256" key="1">
    <source>
        <dbReference type="SAM" id="Phobius"/>
    </source>
</evidence>
<reference evidence="2" key="1">
    <citation type="submission" date="2022-10" db="EMBL/GenBank/DDBJ databases">
        <title>The complete genomes of actinobacterial strains from the NBC collection.</title>
        <authorList>
            <person name="Joergensen T.S."/>
            <person name="Alvarez Arevalo M."/>
            <person name="Sterndorff E.B."/>
            <person name="Faurdal D."/>
            <person name="Vuksanovic O."/>
            <person name="Mourched A.-S."/>
            <person name="Charusanti P."/>
            <person name="Shaw S."/>
            <person name="Blin K."/>
            <person name="Weber T."/>
        </authorList>
    </citation>
    <scope>NUCLEOTIDE SEQUENCE</scope>
    <source>
        <strain evidence="2">NBC_00189</strain>
    </source>
</reference>
<sequence>MTTSRPFATAVLLSLAALVYSAWVMEVVLPTALHPARTYVSELAATDQPYTTLFRTADLVAGALAAAAAILLSVPTRTRTRTRPRRGPVARTGAAALLLFGVATAVDSRLPLSCTPTTDPECATRETAGLVPWAHDAHTVSSTIALCAILVAMATLTRTVRHGPALLALELAATAWTLAAIAALETGHDGWGLGIAQRLQVGVIAIWLGVLAVSLLRAPTHDAPLPAHRPLREADVRP</sequence>
<feature type="transmembrane region" description="Helical" evidence="1">
    <location>
        <begin position="88"/>
        <end position="106"/>
    </location>
</feature>
<feature type="transmembrane region" description="Helical" evidence="1">
    <location>
        <begin position="59"/>
        <end position="76"/>
    </location>
</feature>
<keyword evidence="1" id="KW-1133">Transmembrane helix</keyword>
<keyword evidence="1" id="KW-0812">Transmembrane</keyword>
<accession>A0ABZ1JQW5</accession>
<gene>
    <name evidence="2" type="ORF">OG288_30050</name>
</gene>
<keyword evidence="3" id="KW-1185">Reference proteome</keyword>
<evidence type="ECO:0000313" key="3">
    <source>
        <dbReference type="Proteomes" id="UP001432166"/>
    </source>
</evidence>
<dbReference type="EMBL" id="CP108133">
    <property type="protein sequence ID" value="WTP52170.1"/>
    <property type="molecule type" value="Genomic_DNA"/>
</dbReference>
<feature type="transmembrane region" description="Helical" evidence="1">
    <location>
        <begin position="195"/>
        <end position="216"/>
    </location>
</feature>
<evidence type="ECO:0000313" key="2">
    <source>
        <dbReference type="EMBL" id="WTP52170.1"/>
    </source>
</evidence>
<keyword evidence="1" id="KW-0472">Membrane</keyword>
<organism evidence="2 3">
    <name type="scientific">Streptomyces tauricus</name>
    <dbReference type="NCBI Taxonomy" id="68274"/>
    <lineage>
        <taxon>Bacteria</taxon>
        <taxon>Bacillati</taxon>
        <taxon>Actinomycetota</taxon>
        <taxon>Actinomycetes</taxon>
        <taxon>Kitasatosporales</taxon>
        <taxon>Streptomycetaceae</taxon>
        <taxon>Streptomyces</taxon>
        <taxon>Streptomyces aurantiacus group</taxon>
    </lineage>
</organism>
<dbReference type="InterPro" id="IPR009339">
    <property type="entry name" value="DUF998"/>
</dbReference>
<feature type="transmembrane region" description="Helical" evidence="1">
    <location>
        <begin position="163"/>
        <end position="183"/>
    </location>
</feature>